<accession>A0ABX0WS79</accession>
<proteinExistence type="predicted"/>
<dbReference type="Proteomes" id="UP000783934">
    <property type="component" value="Unassembled WGS sequence"/>
</dbReference>
<sequence length="129" mass="14341">MNRSFNRGVNTFAERLLYARQLRGHTQSKLATLCGLSQSTIASYETGTRLHARNLLQLAKVLKVSPAWLEQGTGPIFSTLQEAAANYSHSWPFSGVSPDELLQLSEAQLNTVENVIRALLLSWSPEKNK</sequence>
<dbReference type="EMBL" id="JAATIZ010000003">
    <property type="protein sequence ID" value="NJB65629.1"/>
    <property type="molecule type" value="Genomic_DNA"/>
</dbReference>
<evidence type="ECO:0000256" key="1">
    <source>
        <dbReference type="ARBA" id="ARBA00023015"/>
    </source>
</evidence>
<name>A0ABX0WS79_9BURK</name>
<dbReference type="PANTHER" id="PTHR40661">
    <property type="match status" value="1"/>
</dbReference>
<dbReference type="SUPFAM" id="SSF47413">
    <property type="entry name" value="lambda repressor-like DNA-binding domains"/>
    <property type="match status" value="1"/>
</dbReference>
<evidence type="ECO:0000259" key="4">
    <source>
        <dbReference type="PROSITE" id="PS50943"/>
    </source>
</evidence>
<comment type="caution">
    <text evidence="5">The sequence shown here is derived from an EMBL/GenBank/DDBJ whole genome shotgun (WGS) entry which is preliminary data.</text>
</comment>
<keyword evidence="2" id="KW-0238">DNA-binding</keyword>
<feature type="domain" description="HTH cro/C1-type" evidence="4">
    <location>
        <begin position="16"/>
        <end position="69"/>
    </location>
</feature>
<dbReference type="Pfam" id="PF01381">
    <property type="entry name" value="HTH_3"/>
    <property type="match status" value="1"/>
</dbReference>
<dbReference type="InterPro" id="IPR001387">
    <property type="entry name" value="Cro/C1-type_HTH"/>
</dbReference>
<dbReference type="CDD" id="cd00093">
    <property type="entry name" value="HTH_XRE"/>
    <property type="match status" value="1"/>
</dbReference>
<dbReference type="PROSITE" id="PS50943">
    <property type="entry name" value="HTH_CROC1"/>
    <property type="match status" value="1"/>
</dbReference>
<organism evidence="5 6">
    <name type="scientific">Paenalcaligenes hominis</name>
    <dbReference type="NCBI Taxonomy" id="643674"/>
    <lineage>
        <taxon>Bacteria</taxon>
        <taxon>Pseudomonadati</taxon>
        <taxon>Pseudomonadota</taxon>
        <taxon>Betaproteobacteria</taxon>
        <taxon>Burkholderiales</taxon>
        <taxon>Alcaligenaceae</taxon>
        <taxon>Paenalcaligenes</taxon>
    </lineage>
</organism>
<reference evidence="5 6" key="1">
    <citation type="submission" date="2020-03" db="EMBL/GenBank/DDBJ databases">
        <title>Genomic Encyclopedia of Type Strains, Phase IV (KMG-IV): sequencing the most valuable type-strain genomes for metagenomic binning, comparative biology and taxonomic classification.</title>
        <authorList>
            <person name="Goeker M."/>
        </authorList>
    </citation>
    <scope>NUCLEOTIDE SEQUENCE [LARGE SCALE GENOMIC DNA]</scope>
    <source>
        <strain evidence="5 6">DSM 26613</strain>
    </source>
</reference>
<keyword evidence="1" id="KW-0805">Transcription regulation</keyword>
<dbReference type="RefSeq" id="WP_167661593.1">
    <property type="nucleotide sequence ID" value="NZ_JAATIZ010000003.1"/>
</dbReference>
<gene>
    <name evidence="5" type="ORF">GGR41_001878</name>
</gene>
<evidence type="ECO:0000256" key="3">
    <source>
        <dbReference type="ARBA" id="ARBA00023163"/>
    </source>
</evidence>
<keyword evidence="6" id="KW-1185">Reference proteome</keyword>
<protein>
    <submittedName>
        <fullName evidence="5">Transcriptional regulator with XRE-family HTH domain</fullName>
    </submittedName>
</protein>
<evidence type="ECO:0000313" key="5">
    <source>
        <dbReference type="EMBL" id="NJB65629.1"/>
    </source>
</evidence>
<keyword evidence="3" id="KW-0804">Transcription</keyword>
<evidence type="ECO:0000256" key="2">
    <source>
        <dbReference type="ARBA" id="ARBA00023125"/>
    </source>
</evidence>
<dbReference type="Gene3D" id="1.10.260.40">
    <property type="entry name" value="lambda repressor-like DNA-binding domains"/>
    <property type="match status" value="1"/>
</dbReference>
<dbReference type="InterPro" id="IPR010982">
    <property type="entry name" value="Lambda_DNA-bd_dom_sf"/>
</dbReference>
<dbReference type="PANTHER" id="PTHR40661:SF2">
    <property type="entry name" value="HTH-TYPE TRANSCRIPTIONAL REGULATOR PRTR"/>
    <property type="match status" value="1"/>
</dbReference>
<evidence type="ECO:0000313" key="6">
    <source>
        <dbReference type="Proteomes" id="UP000783934"/>
    </source>
</evidence>
<dbReference type="SMART" id="SM00530">
    <property type="entry name" value="HTH_XRE"/>
    <property type="match status" value="1"/>
</dbReference>